<dbReference type="SUPFAM" id="SSF141868">
    <property type="entry name" value="EAL domain-like"/>
    <property type="match status" value="1"/>
</dbReference>
<proteinExistence type="predicted"/>
<dbReference type="SMART" id="SM00065">
    <property type="entry name" value="GAF"/>
    <property type="match status" value="1"/>
</dbReference>
<dbReference type="SUPFAM" id="SSF55781">
    <property type="entry name" value="GAF domain-like"/>
    <property type="match status" value="1"/>
</dbReference>
<dbReference type="InterPro" id="IPR003018">
    <property type="entry name" value="GAF"/>
</dbReference>
<dbReference type="PANTHER" id="PTHR33121:SF70">
    <property type="entry name" value="SIGNALING PROTEIN YKOW"/>
    <property type="match status" value="1"/>
</dbReference>
<dbReference type="Pfam" id="PF13185">
    <property type="entry name" value="GAF_2"/>
    <property type="match status" value="1"/>
</dbReference>
<dbReference type="Proteomes" id="UP001607157">
    <property type="component" value="Unassembled WGS sequence"/>
</dbReference>
<evidence type="ECO:0000259" key="1">
    <source>
        <dbReference type="PROSITE" id="PS50883"/>
    </source>
</evidence>
<dbReference type="Pfam" id="PF00563">
    <property type="entry name" value="EAL"/>
    <property type="match status" value="1"/>
</dbReference>
<organism evidence="2 3">
    <name type="scientific">Roseovarius aquimarinus</name>
    <dbReference type="NCBI Taxonomy" id="1229156"/>
    <lineage>
        <taxon>Bacteria</taxon>
        <taxon>Pseudomonadati</taxon>
        <taxon>Pseudomonadota</taxon>
        <taxon>Alphaproteobacteria</taxon>
        <taxon>Rhodobacterales</taxon>
        <taxon>Roseobacteraceae</taxon>
        <taxon>Roseovarius</taxon>
    </lineage>
</organism>
<dbReference type="InterPro" id="IPR029016">
    <property type="entry name" value="GAF-like_dom_sf"/>
</dbReference>
<protein>
    <submittedName>
        <fullName evidence="2">EAL domain-containing protein</fullName>
    </submittedName>
</protein>
<feature type="domain" description="EAL" evidence="1">
    <location>
        <begin position="173"/>
        <end position="415"/>
    </location>
</feature>
<reference evidence="2 3" key="1">
    <citation type="submission" date="2024-10" db="EMBL/GenBank/DDBJ databases">
        <authorList>
            <person name="Yang X.-N."/>
        </authorList>
    </citation>
    <scope>NUCLEOTIDE SEQUENCE [LARGE SCALE GENOMIC DNA]</scope>
    <source>
        <strain evidence="2 3">CAU 1059</strain>
    </source>
</reference>
<dbReference type="Gene3D" id="3.20.20.450">
    <property type="entry name" value="EAL domain"/>
    <property type="match status" value="1"/>
</dbReference>
<dbReference type="RefSeq" id="WP_377169453.1">
    <property type="nucleotide sequence ID" value="NZ_JBHTJC010000001.1"/>
</dbReference>
<dbReference type="PROSITE" id="PS50883">
    <property type="entry name" value="EAL"/>
    <property type="match status" value="1"/>
</dbReference>
<gene>
    <name evidence="2" type="ORF">ACGRVM_01345</name>
</gene>
<dbReference type="InterPro" id="IPR001633">
    <property type="entry name" value="EAL_dom"/>
</dbReference>
<sequence length="422" mass="45351">MTSPLSPDDAIGLLPAAAGLGARSGDALIDAALDFVRSHLAMEVAYLSEFVGDDLVFRAVSAPGLEHMAHVGATMPLDQVYCRHILAGRLPELIPDTEEEPLCRSIPITRTIPIKSHVSVPIRRSDGSVYGMFCCLARTAKPDLTPRDLEVMRAFASLSADQVNEKIAARVAHAETHDLITGVIAARDFDIVYQPIMDAAERRPKGFEALCRFRPSPYRTPNLWFEDAARVSLQADLEICVIEAALAALHHLPPHVYVSVNASPATVASGRLAPVFAPWPAERIVLEVTEHAMVEDYGDLMAQLRNLRFRGIRLAIDDAGAGYSGLQHIVRLAPDIIKLDMSLTSRIDEDVVRRSLGAALVGFAGQIGAAIVAEGIETEGELACLQALDVTLAQGYYLGRPDDLVAAIAWFAPGAAKGSALG</sequence>
<dbReference type="PANTHER" id="PTHR33121">
    <property type="entry name" value="CYCLIC DI-GMP PHOSPHODIESTERASE PDEF"/>
    <property type="match status" value="1"/>
</dbReference>
<comment type="caution">
    <text evidence="2">The sequence shown here is derived from an EMBL/GenBank/DDBJ whole genome shotgun (WGS) entry which is preliminary data.</text>
</comment>
<name>A0ABW7I3H0_9RHOB</name>
<evidence type="ECO:0000313" key="3">
    <source>
        <dbReference type="Proteomes" id="UP001607157"/>
    </source>
</evidence>
<dbReference type="SMART" id="SM00052">
    <property type="entry name" value="EAL"/>
    <property type="match status" value="1"/>
</dbReference>
<accession>A0ABW7I3H0</accession>
<keyword evidence="3" id="KW-1185">Reference proteome</keyword>
<evidence type="ECO:0000313" key="2">
    <source>
        <dbReference type="EMBL" id="MFH0252525.1"/>
    </source>
</evidence>
<dbReference type="CDD" id="cd01948">
    <property type="entry name" value="EAL"/>
    <property type="match status" value="1"/>
</dbReference>
<dbReference type="InterPro" id="IPR050706">
    <property type="entry name" value="Cyclic-di-GMP_PDE-like"/>
</dbReference>
<dbReference type="EMBL" id="JBIHMM010000001">
    <property type="protein sequence ID" value="MFH0252525.1"/>
    <property type="molecule type" value="Genomic_DNA"/>
</dbReference>
<dbReference type="InterPro" id="IPR035919">
    <property type="entry name" value="EAL_sf"/>
</dbReference>
<dbReference type="Gene3D" id="3.30.450.40">
    <property type="match status" value="1"/>
</dbReference>